<comment type="similarity">
    <text evidence="1">Belongs to the type-I restriction system S methylase family.</text>
</comment>
<evidence type="ECO:0000313" key="5">
    <source>
        <dbReference type="EMBL" id="TXK24924.1"/>
    </source>
</evidence>
<evidence type="ECO:0000256" key="1">
    <source>
        <dbReference type="ARBA" id="ARBA00010923"/>
    </source>
</evidence>
<evidence type="ECO:0000313" key="6">
    <source>
        <dbReference type="Proteomes" id="UP000321926"/>
    </source>
</evidence>
<keyword evidence="6" id="KW-1185">Reference proteome</keyword>
<dbReference type="OrthoDB" id="667970at2"/>
<keyword evidence="2" id="KW-0680">Restriction system</keyword>
<evidence type="ECO:0000259" key="4">
    <source>
        <dbReference type="Pfam" id="PF01420"/>
    </source>
</evidence>
<dbReference type="PANTHER" id="PTHR30408:SF12">
    <property type="entry name" value="TYPE I RESTRICTION ENZYME MJAVIII SPECIFICITY SUBUNIT"/>
    <property type="match status" value="1"/>
</dbReference>
<proteinExistence type="inferred from homology"/>
<accession>A0A5C8IV43</accession>
<sequence length="435" mass="49498">MEENQMELPEGWKNISKLESFGKVFNGLSGKKKDDFGYGEPYIPYVNVFKNAEVDITEIDFVYVRKGEKQNELIYGDIIFTTSSETVEEVGMTSVFLAKKGKYFLNSFCFIFRLSDIGSLLPEYAQYLFRSEKVRYNISLLGQGSTRYNLSKTRLLKELTFNVPENVTEQRQIATILNKVDEAISQTEKLRAKYSRIKTGLMQDLLTKGIDEHGNIRSEATHEFKDSPLGRIPVEWDVKSLDLLTQDDICYGIVQVGKNVFGGVRTIAIKDLNTNYESVHLTDVDIEKRYSRSRVNGGEILLSIKATTDKVDIVPKGFIGNISRDVAKLKFNNDIIPLFYKYYFLSEFGRKVLDSITIGSTRKEISIAPLKRIEVLKPKKEEQARILNTIKSCDISLNKIKEQASKLQSIKKGLMQDLLSGKVRVNYLISEMASA</sequence>
<evidence type="ECO:0000256" key="2">
    <source>
        <dbReference type="ARBA" id="ARBA00022747"/>
    </source>
</evidence>
<dbReference type="GO" id="GO:0009307">
    <property type="term" value="P:DNA restriction-modification system"/>
    <property type="evidence" value="ECO:0007669"/>
    <property type="project" value="UniProtKB-KW"/>
</dbReference>
<dbReference type="PANTHER" id="PTHR30408">
    <property type="entry name" value="TYPE-1 RESTRICTION ENZYME ECOKI SPECIFICITY PROTEIN"/>
    <property type="match status" value="1"/>
</dbReference>
<dbReference type="InterPro" id="IPR052021">
    <property type="entry name" value="Type-I_RS_S_subunit"/>
</dbReference>
<feature type="domain" description="Type I restriction modification DNA specificity" evidence="4">
    <location>
        <begin position="9"/>
        <end position="189"/>
    </location>
</feature>
<organism evidence="5 6">
    <name type="scientific">Pontibacter qinzhouensis</name>
    <dbReference type="NCBI Taxonomy" id="2603253"/>
    <lineage>
        <taxon>Bacteria</taxon>
        <taxon>Pseudomonadati</taxon>
        <taxon>Bacteroidota</taxon>
        <taxon>Cytophagia</taxon>
        <taxon>Cytophagales</taxon>
        <taxon>Hymenobacteraceae</taxon>
        <taxon>Pontibacter</taxon>
    </lineage>
</organism>
<dbReference type="Gene3D" id="1.10.287.1120">
    <property type="entry name" value="Bipartite methylase S protein"/>
    <property type="match status" value="1"/>
</dbReference>
<dbReference type="EMBL" id="VRTY01000136">
    <property type="protein sequence ID" value="TXK24924.1"/>
    <property type="molecule type" value="Genomic_DNA"/>
</dbReference>
<evidence type="ECO:0000256" key="3">
    <source>
        <dbReference type="ARBA" id="ARBA00023125"/>
    </source>
</evidence>
<reference evidence="5 6" key="1">
    <citation type="submission" date="2019-08" db="EMBL/GenBank/DDBJ databases">
        <authorList>
            <person name="Shi S."/>
        </authorList>
    </citation>
    <scope>NUCLEOTIDE SEQUENCE [LARGE SCALE GENOMIC DNA]</scope>
    <source>
        <strain evidence="5 6">GY10130</strain>
    </source>
</reference>
<dbReference type="Proteomes" id="UP000321926">
    <property type="component" value="Unassembled WGS sequence"/>
</dbReference>
<keyword evidence="3" id="KW-0238">DNA-binding</keyword>
<dbReference type="AlphaFoldDB" id="A0A5C8IV43"/>
<dbReference type="Pfam" id="PF01420">
    <property type="entry name" value="Methylase_S"/>
    <property type="match status" value="2"/>
</dbReference>
<name>A0A5C8IV43_9BACT</name>
<protein>
    <recommendedName>
        <fullName evidence="4">Type I restriction modification DNA specificity domain-containing protein</fullName>
    </recommendedName>
</protein>
<dbReference type="SUPFAM" id="SSF116734">
    <property type="entry name" value="DNA methylase specificity domain"/>
    <property type="match status" value="2"/>
</dbReference>
<dbReference type="GO" id="GO:0003677">
    <property type="term" value="F:DNA binding"/>
    <property type="evidence" value="ECO:0007669"/>
    <property type="project" value="UniProtKB-KW"/>
</dbReference>
<feature type="domain" description="Type I restriction modification DNA specificity" evidence="4">
    <location>
        <begin position="274"/>
        <end position="403"/>
    </location>
</feature>
<dbReference type="Gene3D" id="3.90.220.20">
    <property type="entry name" value="DNA methylase specificity domains"/>
    <property type="match status" value="2"/>
</dbReference>
<dbReference type="InterPro" id="IPR000055">
    <property type="entry name" value="Restrct_endonuc_typeI_TRD"/>
</dbReference>
<gene>
    <name evidence="5" type="ORF">FVR03_22170</name>
</gene>
<dbReference type="InterPro" id="IPR044946">
    <property type="entry name" value="Restrct_endonuc_typeI_TRD_sf"/>
</dbReference>
<comment type="caution">
    <text evidence="5">The sequence shown here is derived from an EMBL/GenBank/DDBJ whole genome shotgun (WGS) entry which is preliminary data.</text>
</comment>
<dbReference type="RefSeq" id="WP_147923967.1">
    <property type="nucleotide sequence ID" value="NZ_VRTY01000136.1"/>
</dbReference>